<reference evidence="2 3" key="1">
    <citation type="submission" date="2019-06" db="EMBL/GenBank/DDBJ databases">
        <title>Draft genomes of female and male turbot (Scophthalmus maximus).</title>
        <authorList>
            <person name="Xu H."/>
            <person name="Xu X.-W."/>
            <person name="Shao C."/>
            <person name="Chen S."/>
        </authorList>
    </citation>
    <scope>NUCLEOTIDE SEQUENCE [LARGE SCALE GENOMIC DNA]</scope>
    <source>
        <strain evidence="2">Ysfricsl-2016a</strain>
        <tissue evidence="2">Blood</tissue>
    </source>
</reference>
<sequence>MSRRLRAVTTSGREVRPRAHSVAPRRAERETRSSPTLPSPGSASQAAAAAPLTPVPCSSHATQRLLLLHNTALMEISLHDQSGRAFCSSADEVLTKLLSVFVLMRDGRSLWSCDFVTQTASVVAAVCSCIMEVTGVLLSVTPSVDEES</sequence>
<accession>A0A6A4T901</accession>
<evidence type="ECO:0000313" key="3">
    <source>
        <dbReference type="Proteomes" id="UP000438429"/>
    </source>
</evidence>
<proteinExistence type="predicted"/>
<comment type="caution">
    <text evidence="2">The sequence shown here is derived from an EMBL/GenBank/DDBJ whole genome shotgun (WGS) entry which is preliminary data.</text>
</comment>
<gene>
    <name evidence="2" type="ORF">F2P81_007776</name>
</gene>
<organism evidence="2 3">
    <name type="scientific">Scophthalmus maximus</name>
    <name type="common">Turbot</name>
    <name type="synonym">Psetta maxima</name>
    <dbReference type="NCBI Taxonomy" id="52904"/>
    <lineage>
        <taxon>Eukaryota</taxon>
        <taxon>Metazoa</taxon>
        <taxon>Chordata</taxon>
        <taxon>Craniata</taxon>
        <taxon>Vertebrata</taxon>
        <taxon>Euteleostomi</taxon>
        <taxon>Actinopterygii</taxon>
        <taxon>Neopterygii</taxon>
        <taxon>Teleostei</taxon>
        <taxon>Neoteleostei</taxon>
        <taxon>Acanthomorphata</taxon>
        <taxon>Carangaria</taxon>
        <taxon>Pleuronectiformes</taxon>
        <taxon>Pleuronectoidei</taxon>
        <taxon>Scophthalmidae</taxon>
        <taxon>Scophthalmus</taxon>
    </lineage>
</organism>
<dbReference type="AlphaFoldDB" id="A0A6A4T901"/>
<evidence type="ECO:0000256" key="1">
    <source>
        <dbReference type="SAM" id="MobiDB-lite"/>
    </source>
</evidence>
<evidence type="ECO:0000313" key="2">
    <source>
        <dbReference type="EMBL" id="KAF0039541.1"/>
    </source>
</evidence>
<dbReference type="EMBL" id="VEVO01000007">
    <property type="protein sequence ID" value="KAF0039541.1"/>
    <property type="molecule type" value="Genomic_DNA"/>
</dbReference>
<feature type="compositionally biased region" description="Low complexity" evidence="1">
    <location>
        <begin position="39"/>
        <end position="51"/>
    </location>
</feature>
<feature type="region of interest" description="Disordered" evidence="1">
    <location>
        <begin position="1"/>
        <end position="51"/>
    </location>
</feature>
<dbReference type="Proteomes" id="UP000438429">
    <property type="component" value="Unassembled WGS sequence"/>
</dbReference>
<protein>
    <submittedName>
        <fullName evidence="2">Uncharacterized protein</fullName>
    </submittedName>
</protein>
<name>A0A6A4T901_SCOMX</name>